<dbReference type="EMBL" id="PRFC01000102">
    <property type="protein sequence ID" value="PWV07396.1"/>
    <property type="molecule type" value="Genomic_DNA"/>
</dbReference>
<dbReference type="NCBIfam" id="TIGR01631">
    <property type="entry name" value="Trypano_RHS"/>
    <property type="match status" value="2"/>
</dbReference>
<dbReference type="InterPro" id="IPR006518">
    <property type="entry name" value="Trypano_RHS"/>
</dbReference>
<evidence type="ECO:0000256" key="1">
    <source>
        <dbReference type="SAM" id="MobiDB-lite"/>
    </source>
</evidence>
<organism evidence="5 6">
    <name type="scientific">Trypanosoma cruzi</name>
    <dbReference type="NCBI Taxonomy" id="5693"/>
    <lineage>
        <taxon>Eukaryota</taxon>
        <taxon>Discoba</taxon>
        <taxon>Euglenozoa</taxon>
        <taxon>Kinetoplastea</taxon>
        <taxon>Metakinetoplastina</taxon>
        <taxon>Trypanosomatida</taxon>
        <taxon>Trypanosomatidae</taxon>
        <taxon>Trypanosoma</taxon>
        <taxon>Schizotrypanum</taxon>
    </lineage>
</organism>
<feature type="domain" description="DUF7578" evidence="4">
    <location>
        <begin position="212"/>
        <end position="275"/>
    </location>
</feature>
<feature type="compositionally biased region" description="Polar residues" evidence="1">
    <location>
        <begin position="12"/>
        <end position="21"/>
    </location>
</feature>
<dbReference type="InterPro" id="IPR052980">
    <property type="entry name" value="Crinkler_effector"/>
</dbReference>
<proteinExistence type="predicted"/>
<dbReference type="VEuPathDB" id="TriTrypDB:TcCLB.507841.14"/>
<dbReference type="VEuPathDB" id="TriTrypDB:C3747_102g132"/>
<dbReference type="VEuPathDB" id="TriTrypDB:TCDM_10154"/>
<dbReference type="InterPro" id="IPR046835">
    <property type="entry name" value="RHS_N"/>
</dbReference>
<dbReference type="Proteomes" id="UP000246078">
    <property type="component" value="Unassembled WGS sequence"/>
</dbReference>
<dbReference type="Pfam" id="PF20445">
    <property type="entry name" value="RHS_N"/>
    <property type="match status" value="1"/>
</dbReference>
<evidence type="ECO:0000259" key="3">
    <source>
        <dbReference type="Pfam" id="PF20445"/>
    </source>
</evidence>
<dbReference type="VEuPathDB" id="TriTrypDB:BCY84_11629"/>
<accession>A0A2V2WFH8</accession>
<dbReference type="VEuPathDB" id="TriTrypDB:TcG_09707"/>
<dbReference type="InterPro" id="IPR056000">
    <property type="entry name" value="DUF7578"/>
</dbReference>
<dbReference type="VEuPathDB" id="TriTrypDB:TCSYLVIO_008304"/>
<evidence type="ECO:0000313" key="6">
    <source>
        <dbReference type="Proteomes" id="UP000246078"/>
    </source>
</evidence>
<feature type="region of interest" description="Disordered" evidence="1">
    <location>
        <begin position="1"/>
        <end position="54"/>
    </location>
</feature>
<reference evidence="5 6" key="1">
    <citation type="journal article" date="2018" name="Microb. Genom.">
        <title>Expanding an expanded genome: long-read sequencing of Trypanosoma cruzi.</title>
        <authorList>
            <person name="Berna L."/>
            <person name="Rodriguez M."/>
            <person name="Chiribao M.L."/>
            <person name="Parodi-Talice A."/>
            <person name="Pita S."/>
            <person name="Rijo G."/>
            <person name="Alvarez-Valin F."/>
            <person name="Robello C."/>
        </authorList>
    </citation>
    <scope>NUCLEOTIDE SEQUENCE [LARGE SCALE GENOMIC DNA]</scope>
    <source>
        <strain evidence="5 6">TCC</strain>
    </source>
</reference>
<dbReference type="AlphaFoldDB" id="A0A2V2WFH8"/>
<protein>
    <submittedName>
        <fullName evidence="5">Putative retrotransposon hot spot protein (RHS)</fullName>
    </submittedName>
</protein>
<gene>
    <name evidence="5" type="ORF">C3747_102g132</name>
</gene>
<evidence type="ECO:0000259" key="2">
    <source>
        <dbReference type="Pfam" id="PF07999"/>
    </source>
</evidence>
<dbReference type="VEuPathDB" id="TriTrypDB:TcYC6_0142920"/>
<feature type="domain" description="Retrotransposon hot spot protein,C-terminal" evidence="2">
    <location>
        <begin position="454"/>
        <end position="748"/>
    </location>
</feature>
<dbReference type="VEuPathDB" id="TriTrypDB:TcCL_NonESM11621"/>
<dbReference type="VEuPathDB" id="TriTrypDB:TcG_07709"/>
<dbReference type="VEuPathDB" id="TriTrypDB:TcCLB.510463.190"/>
<dbReference type="InterPro" id="IPR046836">
    <property type="entry name" value="RHS_C"/>
</dbReference>
<dbReference type="PANTHER" id="PTHR33129">
    <property type="entry name" value="PROTEIN KINASE DOMAIN-CONTAINING PROTEIN-RELATED"/>
    <property type="match status" value="1"/>
</dbReference>
<evidence type="ECO:0000259" key="4">
    <source>
        <dbReference type="Pfam" id="PF24466"/>
    </source>
</evidence>
<dbReference type="PANTHER" id="PTHR33129:SF3">
    <property type="entry name" value="HOT SPOT (RHS) PROTEIN, PUTATIVE-RELATED"/>
    <property type="match status" value="1"/>
</dbReference>
<evidence type="ECO:0000313" key="5">
    <source>
        <dbReference type="EMBL" id="PWV07396.1"/>
    </source>
</evidence>
<dbReference type="Pfam" id="PF24466">
    <property type="entry name" value="DUF7578"/>
    <property type="match status" value="2"/>
</dbReference>
<feature type="domain" description="Retrotransposon hot spot protein N-terminal" evidence="3">
    <location>
        <begin position="339"/>
        <end position="444"/>
    </location>
</feature>
<sequence>MPGGHNRVQGGSMETQASTVPQGDGQRRAMPESEGVTGQPAATRRRAKRARRPEWTMSSTVRDILLEGSTGMAKMKLNDFLRDYVGGGAVVDEGHNVTMEVFVQEPDDYVQDQQIFDEIHNLTEYQVLEGRGVLLEATTNLEGEGVFILEEWRDFGRKDTVTLLAREKLDEVLTQVLKEKMLEASGKAWEQRELEFNVTTNIEDVLFNGSPRFTEIKLNDFLAFELYGRGILRANRNVLLKEFFREPSKYICDAGVLVEIQINDAYVRMDIAVWNEMVFDEDIRKLHENGVHKLFEWSEAAAEVKASVERITKQFLDAAVIESMSPMTMSAPIKLEGFYESVYNARWNHVVEASDGEGTEMEVREGEPPQPWTYKAAGYTLEKDVGAEGPGAPRLRLMVLTSDQGWPYSWKEDESIRDCHVNCEAERVWNIVKKDLTKWFSTHRGTYSAPEPRVLIGTSGIGKSMNAGSYLLYQLLHYNAEQLPMVAYFIGNRTFLFDKIAKTVSVYMGEASILNIVGGFARRGFKGYMIYDVALKGHQPSIGLPCKGWGMIVVTPPDKNNYEWWAKQMGAEEFIINCPEENDVKAMCSWMKRNQIPQEQAEYWKEVRGRMNNVGPILRFIFGKQAYDDRIKACQQAVDGMNALKFEGYLDIGYCCLSNDSDLSRKLVKVVRIRREYNIESPLNVLISPHVERETLSRLENEMKQSDFILLVLRFWDYVPPYLIEKYAVSAFLNKNLLRAIRLRIKELRLPGRGESHRCALKVHSGKSFARKEVLPPPERLSNPVAMDHWVLYEPKVHKFPLVDGFFFVDTNPKTLVGLRMSTASKHRTTTSAVRRFTECLAAYFEGWEELSRDMSWEIIYVRHEIYRPMEGRQKFEVVNSDNLGDDENREIAAFCREKVRQYLAALSSADARRGEALRR</sequence>
<dbReference type="Pfam" id="PF07999">
    <property type="entry name" value="RHSP"/>
    <property type="match status" value="1"/>
</dbReference>
<dbReference type="VEuPathDB" id="TriTrypDB:TcCLB.509575.10"/>
<comment type="caution">
    <text evidence="5">The sequence shown here is derived from an EMBL/GenBank/DDBJ whole genome shotgun (WGS) entry which is preliminary data.</text>
</comment>
<name>A0A2V2WFH8_TRYCR</name>
<feature type="domain" description="DUF7578" evidence="4">
    <location>
        <begin position="72"/>
        <end position="130"/>
    </location>
</feature>
<dbReference type="VEuPathDB" id="TriTrypDB:C4B63_40g165"/>